<dbReference type="CDD" id="cd06225">
    <property type="entry name" value="HAMP"/>
    <property type="match status" value="1"/>
</dbReference>
<proteinExistence type="predicted"/>
<dbReference type="SMART" id="SM00387">
    <property type="entry name" value="HATPase_c"/>
    <property type="match status" value="1"/>
</dbReference>
<keyword evidence="6" id="KW-0808">Transferase</keyword>
<dbReference type="InterPro" id="IPR003661">
    <property type="entry name" value="HisK_dim/P_dom"/>
</dbReference>
<evidence type="ECO:0000256" key="6">
    <source>
        <dbReference type="ARBA" id="ARBA00022679"/>
    </source>
</evidence>
<dbReference type="Pfam" id="PF00672">
    <property type="entry name" value="HAMP"/>
    <property type="match status" value="1"/>
</dbReference>
<dbReference type="InterPro" id="IPR050398">
    <property type="entry name" value="HssS/ArlS-like"/>
</dbReference>
<dbReference type="InterPro" id="IPR003594">
    <property type="entry name" value="HATPase_dom"/>
</dbReference>
<dbReference type="PANTHER" id="PTHR45528">
    <property type="entry name" value="SENSOR HISTIDINE KINASE CPXA"/>
    <property type="match status" value="1"/>
</dbReference>
<keyword evidence="5" id="KW-0597">Phosphoprotein</keyword>
<comment type="caution">
    <text evidence="18">The sequence shown here is derived from an EMBL/GenBank/DDBJ whole genome shotgun (WGS) entry which is preliminary data.</text>
</comment>
<evidence type="ECO:0000256" key="4">
    <source>
        <dbReference type="ARBA" id="ARBA00022475"/>
    </source>
</evidence>
<dbReference type="SUPFAM" id="SSF158472">
    <property type="entry name" value="HAMP domain-like"/>
    <property type="match status" value="1"/>
</dbReference>
<keyword evidence="7 15" id="KW-0812">Transmembrane</keyword>
<evidence type="ECO:0000256" key="15">
    <source>
        <dbReference type="SAM" id="Phobius"/>
    </source>
</evidence>
<comment type="catalytic activity">
    <reaction evidence="1">
        <text>ATP + protein L-histidine = ADP + protein N-phospho-L-histidine.</text>
        <dbReference type="EC" id="2.7.13.3"/>
    </reaction>
</comment>
<evidence type="ECO:0000256" key="10">
    <source>
        <dbReference type="ARBA" id="ARBA00022840"/>
    </source>
</evidence>
<dbReference type="Gene3D" id="3.30.565.10">
    <property type="entry name" value="Histidine kinase-like ATPase, C-terminal domain"/>
    <property type="match status" value="1"/>
</dbReference>
<keyword evidence="13 15" id="KW-0472">Membrane</keyword>
<keyword evidence="11 15" id="KW-1133">Transmembrane helix</keyword>
<dbReference type="PRINTS" id="PR00344">
    <property type="entry name" value="BCTRLSENSOR"/>
</dbReference>
<feature type="domain" description="Histidine kinase" evidence="16">
    <location>
        <begin position="279"/>
        <end position="491"/>
    </location>
</feature>
<dbReference type="Gene3D" id="6.10.340.10">
    <property type="match status" value="1"/>
</dbReference>
<dbReference type="Gene3D" id="1.10.287.130">
    <property type="match status" value="1"/>
</dbReference>
<evidence type="ECO:0000256" key="14">
    <source>
        <dbReference type="SAM" id="MobiDB-lite"/>
    </source>
</evidence>
<evidence type="ECO:0000256" key="8">
    <source>
        <dbReference type="ARBA" id="ARBA00022741"/>
    </source>
</evidence>
<dbReference type="SMART" id="SM00304">
    <property type="entry name" value="HAMP"/>
    <property type="match status" value="1"/>
</dbReference>
<dbReference type="GO" id="GO:0016301">
    <property type="term" value="F:kinase activity"/>
    <property type="evidence" value="ECO:0007669"/>
    <property type="project" value="UniProtKB-KW"/>
</dbReference>
<feature type="domain" description="HAMP" evidence="17">
    <location>
        <begin position="198"/>
        <end position="250"/>
    </location>
</feature>
<dbReference type="InterPro" id="IPR004358">
    <property type="entry name" value="Sig_transdc_His_kin-like_C"/>
</dbReference>
<dbReference type="Pfam" id="PF00512">
    <property type="entry name" value="HisKA"/>
    <property type="match status" value="1"/>
</dbReference>
<accession>A0ABT9J334</accession>
<evidence type="ECO:0000256" key="1">
    <source>
        <dbReference type="ARBA" id="ARBA00000085"/>
    </source>
</evidence>
<dbReference type="InterPro" id="IPR036890">
    <property type="entry name" value="HATPase_C_sf"/>
</dbReference>
<evidence type="ECO:0000256" key="3">
    <source>
        <dbReference type="ARBA" id="ARBA00012438"/>
    </source>
</evidence>
<comment type="subcellular location">
    <subcellularLocation>
        <location evidence="2">Cell membrane</location>
        <topology evidence="2">Multi-pass membrane protein</topology>
    </subcellularLocation>
</comment>
<dbReference type="Pfam" id="PF02518">
    <property type="entry name" value="HATPase_c"/>
    <property type="match status" value="1"/>
</dbReference>
<dbReference type="PROSITE" id="PS50109">
    <property type="entry name" value="HIS_KIN"/>
    <property type="match status" value="1"/>
</dbReference>
<evidence type="ECO:0000256" key="9">
    <source>
        <dbReference type="ARBA" id="ARBA00022777"/>
    </source>
</evidence>
<evidence type="ECO:0000256" key="5">
    <source>
        <dbReference type="ARBA" id="ARBA00022553"/>
    </source>
</evidence>
<evidence type="ECO:0000313" key="18">
    <source>
        <dbReference type="EMBL" id="MDP5275973.1"/>
    </source>
</evidence>
<keyword evidence="19" id="KW-1185">Reference proteome</keyword>
<evidence type="ECO:0000256" key="11">
    <source>
        <dbReference type="ARBA" id="ARBA00022989"/>
    </source>
</evidence>
<dbReference type="CDD" id="cd00082">
    <property type="entry name" value="HisKA"/>
    <property type="match status" value="1"/>
</dbReference>
<keyword evidence="10" id="KW-0067">ATP-binding</keyword>
<evidence type="ECO:0000256" key="13">
    <source>
        <dbReference type="ARBA" id="ARBA00023136"/>
    </source>
</evidence>
<organism evidence="18 19">
    <name type="scientific">Chengkuizengella axinellae</name>
    <dbReference type="NCBI Taxonomy" id="3064388"/>
    <lineage>
        <taxon>Bacteria</taxon>
        <taxon>Bacillati</taxon>
        <taxon>Bacillota</taxon>
        <taxon>Bacilli</taxon>
        <taxon>Bacillales</taxon>
        <taxon>Paenibacillaceae</taxon>
        <taxon>Chengkuizengella</taxon>
    </lineage>
</organism>
<dbReference type="SUPFAM" id="SSF55874">
    <property type="entry name" value="ATPase domain of HSP90 chaperone/DNA topoisomerase II/histidine kinase"/>
    <property type="match status" value="1"/>
</dbReference>
<dbReference type="EC" id="2.7.13.3" evidence="3"/>
<dbReference type="InterPro" id="IPR003660">
    <property type="entry name" value="HAMP_dom"/>
</dbReference>
<name>A0ABT9J334_9BACL</name>
<gene>
    <name evidence="18" type="ORF">Q5Y73_17885</name>
</gene>
<dbReference type="PANTHER" id="PTHR45528:SF1">
    <property type="entry name" value="SENSOR HISTIDINE KINASE CPXA"/>
    <property type="match status" value="1"/>
</dbReference>
<evidence type="ECO:0000313" key="19">
    <source>
        <dbReference type="Proteomes" id="UP001231941"/>
    </source>
</evidence>
<keyword evidence="4" id="KW-1003">Cell membrane</keyword>
<evidence type="ECO:0000256" key="12">
    <source>
        <dbReference type="ARBA" id="ARBA00023012"/>
    </source>
</evidence>
<feature type="transmembrane region" description="Helical" evidence="15">
    <location>
        <begin position="177"/>
        <end position="197"/>
    </location>
</feature>
<protein>
    <recommendedName>
        <fullName evidence="3">histidine kinase</fullName>
        <ecNumber evidence="3">2.7.13.3</ecNumber>
    </recommendedName>
</protein>
<keyword evidence="12" id="KW-0902">Two-component regulatory system</keyword>
<dbReference type="RefSeq" id="WP_305993284.1">
    <property type="nucleotide sequence ID" value="NZ_JAVAMP010000011.1"/>
</dbReference>
<reference evidence="18 19" key="1">
    <citation type="submission" date="2023-08" db="EMBL/GenBank/DDBJ databases">
        <authorList>
            <person name="Park J.-S."/>
        </authorList>
    </citation>
    <scope>NUCLEOTIDE SEQUENCE [LARGE SCALE GENOMIC DNA]</scope>
    <source>
        <strain evidence="18 19">2205SS18-9</strain>
    </source>
</reference>
<dbReference type="PROSITE" id="PS50885">
    <property type="entry name" value="HAMP"/>
    <property type="match status" value="1"/>
</dbReference>
<dbReference type="InterPro" id="IPR005467">
    <property type="entry name" value="His_kinase_dom"/>
</dbReference>
<keyword evidence="8" id="KW-0547">Nucleotide-binding</keyword>
<evidence type="ECO:0000256" key="2">
    <source>
        <dbReference type="ARBA" id="ARBA00004651"/>
    </source>
</evidence>
<evidence type="ECO:0000259" key="17">
    <source>
        <dbReference type="PROSITE" id="PS50885"/>
    </source>
</evidence>
<feature type="region of interest" description="Disordered" evidence="14">
    <location>
        <begin position="78"/>
        <end position="107"/>
    </location>
</feature>
<dbReference type="InterPro" id="IPR036097">
    <property type="entry name" value="HisK_dim/P_sf"/>
</dbReference>
<sequence>MSIKMTLIFSLVFFLLLGTLLFINAFFMETYVIWNAHRDMENTAIELNEKVRENPNYYWINDIREESLYLIFDEETINPPPPHPGTQTEPPSNTRSERSNGEQSPPRRAVEAFMKEAPYLINQVKGSPDKMLKGADQMGKGTYMAIYHLKVLDNGDLIIQVYQGKEAFETISVTMRFLYTASTFIFILGITIIWKISNIIGQKAKNMSAKTKKMGELDFSDPITVNSKDEIGHLSHNINTLSNKLEDVIGDLKISNEKLNVELEKERSMEQMRRQFVSDVSHELKNPLSMIQGYADGLFHDIPKTEADKKYYQKVIVEEADRLGKLLKDLLDLSSYESGVFKLTYEQVDLNELISNTLDRYRLKANEKELSIQMELNEIPIIYADPRRLEQILVNLVSNALKYSDQEGKIVIRTHHNGEQVTFLIANTGDLLNQKQMDMIWNSFHQVDSTRSGNGLGLPIVKSIVKLHKGNCMVSVENEMNCFKVQLPVTS</sequence>
<dbReference type="SMART" id="SM00388">
    <property type="entry name" value="HisKA"/>
    <property type="match status" value="1"/>
</dbReference>
<evidence type="ECO:0000256" key="7">
    <source>
        <dbReference type="ARBA" id="ARBA00022692"/>
    </source>
</evidence>
<evidence type="ECO:0000259" key="16">
    <source>
        <dbReference type="PROSITE" id="PS50109"/>
    </source>
</evidence>
<dbReference type="Proteomes" id="UP001231941">
    <property type="component" value="Unassembled WGS sequence"/>
</dbReference>
<dbReference type="SUPFAM" id="SSF47384">
    <property type="entry name" value="Homodimeric domain of signal transducing histidine kinase"/>
    <property type="match status" value="1"/>
</dbReference>
<dbReference type="EMBL" id="JAVAMP010000011">
    <property type="protein sequence ID" value="MDP5275973.1"/>
    <property type="molecule type" value="Genomic_DNA"/>
</dbReference>
<keyword evidence="9 18" id="KW-0418">Kinase</keyword>